<dbReference type="InterPro" id="IPR002187">
    <property type="entry name" value="N-reg_PII"/>
</dbReference>
<dbReference type="SMART" id="SM00938">
    <property type="entry name" value="P-II"/>
    <property type="match status" value="1"/>
</dbReference>
<dbReference type="Gene3D" id="3.30.70.120">
    <property type="match status" value="1"/>
</dbReference>
<evidence type="ECO:0000313" key="3">
    <source>
        <dbReference type="Proteomes" id="UP001528040"/>
    </source>
</evidence>
<dbReference type="RefSeq" id="WP_271053473.1">
    <property type="nucleotide sequence ID" value="NZ_JAQIIO010000003.1"/>
</dbReference>
<reference evidence="2 3" key="1">
    <citation type="submission" date="2023-01" db="EMBL/GenBank/DDBJ databases">
        <authorList>
            <person name="Yoon J.-W."/>
        </authorList>
    </citation>
    <scope>NUCLEOTIDE SEQUENCE [LARGE SCALE GENOMIC DNA]</scope>
    <source>
        <strain evidence="2 3">KMU-50</strain>
    </source>
</reference>
<dbReference type="SUPFAM" id="SSF54913">
    <property type="entry name" value="GlnB-like"/>
    <property type="match status" value="1"/>
</dbReference>
<dbReference type="EMBL" id="JAQIIO010000003">
    <property type="protein sequence ID" value="MDA5093759.1"/>
    <property type="molecule type" value="Genomic_DNA"/>
</dbReference>
<dbReference type="Proteomes" id="UP001528040">
    <property type="component" value="Unassembled WGS sequence"/>
</dbReference>
<dbReference type="InterPro" id="IPR011322">
    <property type="entry name" value="N-reg_PII-like_a/b"/>
</dbReference>
<accession>A0ABT4VZT0</accession>
<keyword evidence="3" id="KW-1185">Reference proteome</keyword>
<proteinExistence type="predicted"/>
<organism evidence="2 3">
    <name type="scientific">Aliiroseovarius salicola</name>
    <dbReference type="NCBI Taxonomy" id="3009082"/>
    <lineage>
        <taxon>Bacteria</taxon>
        <taxon>Pseudomonadati</taxon>
        <taxon>Pseudomonadota</taxon>
        <taxon>Alphaproteobacteria</taxon>
        <taxon>Rhodobacterales</taxon>
        <taxon>Paracoccaceae</taxon>
        <taxon>Aliiroseovarius</taxon>
    </lineage>
</organism>
<sequence>MKFKLIIALVEDAKTDIVLDAARAAGATGATVITSVRGEGLKQKKSFLGLTVAGQRDMALFLVEEHRATDIMETIADAGSFCEEPGSGVVFQIDIEDAIGLESQVAALRNVLKEDEL</sequence>
<dbReference type="PROSITE" id="PS51343">
    <property type="entry name" value="PII_GLNB_DOM"/>
    <property type="match status" value="1"/>
</dbReference>
<evidence type="ECO:0000256" key="1">
    <source>
        <dbReference type="ARBA" id="ARBA00015681"/>
    </source>
</evidence>
<gene>
    <name evidence="2" type="ORF">O2N63_06620</name>
</gene>
<comment type="caution">
    <text evidence="2">The sequence shown here is derived from an EMBL/GenBank/DDBJ whole genome shotgun (WGS) entry which is preliminary data.</text>
</comment>
<protein>
    <recommendedName>
        <fullName evidence="1">Nitrogen regulatory protein P-II</fullName>
    </recommendedName>
</protein>
<name>A0ABT4VZT0_9RHOB</name>
<evidence type="ECO:0000313" key="2">
    <source>
        <dbReference type="EMBL" id="MDA5093759.1"/>
    </source>
</evidence>
<dbReference type="Pfam" id="PF00543">
    <property type="entry name" value="P-II"/>
    <property type="match status" value="1"/>
</dbReference>
<dbReference type="InterPro" id="IPR015867">
    <property type="entry name" value="N-reg_PII/ATP_PRibTrfase_C"/>
</dbReference>